<keyword evidence="9" id="KW-0175">Coiled coil</keyword>
<dbReference type="Pfam" id="PF09332">
    <property type="entry name" value="Mcm10"/>
    <property type="match status" value="1"/>
</dbReference>
<protein>
    <recommendedName>
        <fullName evidence="3">Protein MCM10 homolog</fullName>
    </recommendedName>
</protein>
<dbReference type="SMART" id="SM01280">
    <property type="entry name" value="Mcm10"/>
    <property type="match status" value="1"/>
</dbReference>
<keyword evidence="8" id="KW-0539">Nucleus</keyword>
<sequence length="1295" mass="146969">MNQEDDLLESLLAVATEELEKFESDSSPKGNREHEENSIKPNSKTYRPKIIKETNLFGLETNIEATRTSLRASNLSEIHNGDTDSSDDEGNRNYENQKYNDCGKVIKRLLSSNSTNSISSSHYGIPKKRTSSWTPNLNPDRVSSRNPKMLATTKNVSSKSHVDVFIDPVFGMRIINPLISSTMLTERMQGRIAVKFSDLIRFIGNDSLKDKDWVICGVVVSKSPPKTSQKGSQFSIWTLSDLKDDIKTVALFMFSGAHTDLWKTIVGTVIGVLNPNIMERRDGSKDVASLSVDTSQKVMVFGQSKDFGLCKSIKKNGEKCTSIVNLSKCEFCVYHIKQEYQKCSKRSELQSNFAGKGLVNLRNKVLGKNEVFYAGKSYVAIPAKKSKKLEAKDDRILQNLNGLNGNVTRTKTPIKKKKGMAMQLDINPVQRAKDLELLKKLGGSTDFESKTNFSGSRSNEISLADSKATALSVISKLKSRMDSASIVKEINNKYDLKGDLHKNLEMKNKFSGKMSSTLSLSDSKQAALNVITKLKENTNTAKLDNNINLFKDVESEFDDLKYTDDEEEECASKLSLKVLDDSSKQIKSSHTATQSPSVSKHNKNKLASNEHLGLQSSKNISLEDSNISKSKINSHCDEQKAFKSPKQTITDLGIPKLSAFGKNDFIDLSKPVTSRQIDRAKINALKFIEKNGPIMKIDPNITKKSGKKRPLNTSEPVETPSKKSKLQESEFISDRFKKMMAMSSRHSELIEQHDDEEKEKYFQKQEMKEKMEEKMANTFKVSCKAVKCLTCKYVSFSASDFCKKERHPLKVFDATKRFYKCSNCQYRTATLEIFPTKSCQSCGSSKWERTGMMKEKIIAVQHQLSIRGGEQTFINSVCKKFNEIGGKLLSRGFIQLEKRHANIYKRVKSALPRRESERKTHPLARHSDILQGVDTRLSMLNMTYMRYIESKLICFIPGKVLDEIKSILDLVESNSTPPRTHQLLQELRDLSSMAMEHFDEQILPRCKEQLEQQTDVLYRDVVSTSKSTRLLFHQQFPHAISNELYKVKKVTKSHKHHIGYLTQNTQKLCLKLRKQKNILRIQSNKIHEQERKMQEQNMKILEQEAALNEIKKHIDDWDQKYKDLTTELVRARDEILLKTSSSNTSLLNSSSLTPSPIQSTSFKGPTFKSNIKPRVTHILPKNYNLDYERKRKSTVGPEIPPKRNKSPSTADHPVLQKYLKDKNAQNIEFNIPDLSNFEKRDDSNEAGPSKTTNDTTNDLAATSDVITSFIDNFLKNPLKNVKPRKRKLTEDIDLK</sequence>
<evidence type="ECO:0000259" key="11">
    <source>
        <dbReference type="SMART" id="SM01280"/>
    </source>
</evidence>
<dbReference type="Proteomes" id="UP000625711">
    <property type="component" value="Unassembled WGS sequence"/>
</dbReference>
<reference evidence="12" key="1">
    <citation type="submission" date="2020-08" db="EMBL/GenBank/DDBJ databases">
        <title>Genome sequencing and assembly of the red palm weevil Rhynchophorus ferrugineus.</title>
        <authorList>
            <person name="Dias G.B."/>
            <person name="Bergman C.M."/>
            <person name="Manee M."/>
        </authorList>
    </citation>
    <scope>NUCLEOTIDE SEQUENCE</scope>
    <source>
        <strain evidence="12">AA-2017</strain>
        <tissue evidence="12">Whole larva</tissue>
    </source>
</reference>
<feature type="region of interest" description="Disordered" evidence="10">
    <location>
        <begin position="18"/>
        <end position="46"/>
    </location>
</feature>
<keyword evidence="6" id="KW-0863">Zinc-finger</keyword>
<dbReference type="EMBL" id="JAACXV010000342">
    <property type="protein sequence ID" value="KAF7279748.1"/>
    <property type="molecule type" value="Genomic_DNA"/>
</dbReference>
<organism evidence="12 13">
    <name type="scientific">Rhynchophorus ferrugineus</name>
    <name type="common">Red palm weevil</name>
    <name type="synonym">Curculio ferrugineus</name>
    <dbReference type="NCBI Taxonomy" id="354439"/>
    <lineage>
        <taxon>Eukaryota</taxon>
        <taxon>Metazoa</taxon>
        <taxon>Ecdysozoa</taxon>
        <taxon>Arthropoda</taxon>
        <taxon>Hexapoda</taxon>
        <taxon>Insecta</taxon>
        <taxon>Pterygota</taxon>
        <taxon>Neoptera</taxon>
        <taxon>Endopterygota</taxon>
        <taxon>Coleoptera</taxon>
        <taxon>Polyphaga</taxon>
        <taxon>Cucujiformia</taxon>
        <taxon>Curculionidae</taxon>
        <taxon>Dryophthorinae</taxon>
        <taxon>Rhynchophorus</taxon>
    </lineage>
</organism>
<evidence type="ECO:0000256" key="9">
    <source>
        <dbReference type="SAM" id="Coils"/>
    </source>
</evidence>
<evidence type="ECO:0000256" key="6">
    <source>
        <dbReference type="ARBA" id="ARBA00022771"/>
    </source>
</evidence>
<evidence type="ECO:0000256" key="8">
    <source>
        <dbReference type="ARBA" id="ARBA00023242"/>
    </source>
</evidence>
<dbReference type="GO" id="GO:0043596">
    <property type="term" value="C:nuclear replication fork"/>
    <property type="evidence" value="ECO:0007669"/>
    <property type="project" value="TreeGrafter"/>
</dbReference>
<keyword evidence="13" id="KW-1185">Reference proteome</keyword>
<dbReference type="InterPro" id="IPR015408">
    <property type="entry name" value="Znf_Mcm10/DnaG"/>
</dbReference>
<dbReference type="FunFam" id="2.40.50.140:FF:000174">
    <property type="entry name" value="DNA replication licensing factor mcm10"/>
    <property type="match status" value="1"/>
</dbReference>
<feature type="compositionally biased region" description="Polar residues" evidence="10">
    <location>
        <begin position="1157"/>
        <end position="1169"/>
    </location>
</feature>
<feature type="coiled-coil region" evidence="9">
    <location>
        <begin position="1072"/>
        <end position="1134"/>
    </location>
</feature>
<feature type="region of interest" description="Disordered" evidence="10">
    <location>
        <begin position="1182"/>
        <end position="1212"/>
    </location>
</feature>
<dbReference type="GO" id="GO:0008270">
    <property type="term" value="F:zinc ion binding"/>
    <property type="evidence" value="ECO:0007669"/>
    <property type="project" value="UniProtKB-KW"/>
</dbReference>
<feature type="region of interest" description="Disordered" evidence="10">
    <location>
        <begin position="585"/>
        <end position="604"/>
    </location>
</feature>
<comment type="similarity">
    <text evidence="2">Belongs to the MCM10 family.</text>
</comment>
<dbReference type="GO" id="GO:0003697">
    <property type="term" value="F:single-stranded DNA binding"/>
    <property type="evidence" value="ECO:0007669"/>
    <property type="project" value="InterPro"/>
</dbReference>
<evidence type="ECO:0000256" key="1">
    <source>
        <dbReference type="ARBA" id="ARBA00004123"/>
    </source>
</evidence>
<dbReference type="InterPro" id="IPR012340">
    <property type="entry name" value="NA-bd_OB-fold"/>
</dbReference>
<gene>
    <name evidence="12" type="ORF">GWI33_006779</name>
</gene>
<keyword evidence="7" id="KW-0862">Zinc</keyword>
<dbReference type="InterPro" id="IPR056791">
    <property type="entry name" value="Znf_Mcm10_C"/>
</dbReference>
<feature type="region of interest" description="Disordered" evidence="10">
    <location>
        <begin position="115"/>
        <end position="146"/>
    </location>
</feature>
<feature type="region of interest" description="Disordered" evidence="10">
    <location>
        <begin position="74"/>
        <end position="98"/>
    </location>
</feature>
<evidence type="ECO:0000256" key="2">
    <source>
        <dbReference type="ARBA" id="ARBA00009679"/>
    </source>
</evidence>
<dbReference type="InterPro" id="IPR040184">
    <property type="entry name" value="Mcm10"/>
</dbReference>
<feature type="region of interest" description="Disordered" evidence="10">
    <location>
        <begin position="698"/>
        <end position="725"/>
    </location>
</feature>
<name>A0A834MDG5_RHYFE</name>
<comment type="subcellular location">
    <subcellularLocation>
        <location evidence="1">Nucleus</location>
    </subcellularLocation>
</comment>
<feature type="domain" description="Replication factor Mcm10 C-terminal" evidence="11">
    <location>
        <begin position="572"/>
        <end position="876"/>
    </location>
</feature>
<dbReference type="Gene3D" id="2.40.50.140">
    <property type="entry name" value="Nucleic acid-binding proteins"/>
    <property type="match status" value="1"/>
</dbReference>
<keyword evidence="4" id="KW-0235">DNA replication</keyword>
<evidence type="ECO:0000256" key="7">
    <source>
        <dbReference type="ARBA" id="ARBA00022833"/>
    </source>
</evidence>
<keyword evidence="5" id="KW-0479">Metal-binding</keyword>
<dbReference type="InterPro" id="IPR055065">
    <property type="entry name" value="OB_MCM10"/>
</dbReference>
<accession>A0A834MDG5</accession>
<dbReference type="PANTHER" id="PTHR13454:SF11">
    <property type="entry name" value="PROTEIN MCM10 HOMOLOG"/>
    <property type="match status" value="1"/>
</dbReference>
<evidence type="ECO:0000256" key="5">
    <source>
        <dbReference type="ARBA" id="ARBA00022723"/>
    </source>
</evidence>
<evidence type="ECO:0000256" key="4">
    <source>
        <dbReference type="ARBA" id="ARBA00022705"/>
    </source>
</evidence>
<dbReference type="GO" id="GO:0003688">
    <property type="term" value="F:DNA replication origin binding"/>
    <property type="evidence" value="ECO:0007669"/>
    <property type="project" value="TreeGrafter"/>
</dbReference>
<dbReference type="OrthoDB" id="273123at2759"/>
<evidence type="ECO:0000313" key="13">
    <source>
        <dbReference type="Proteomes" id="UP000625711"/>
    </source>
</evidence>
<dbReference type="InterPro" id="IPR015411">
    <property type="entry name" value="Rep_factor_Mcm10_C"/>
</dbReference>
<evidence type="ECO:0000256" key="3">
    <source>
        <dbReference type="ARBA" id="ARBA00017770"/>
    </source>
</evidence>
<feature type="compositionally biased region" description="Polar residues" evidence="10">
    <location>
        <begin position="585"/>
        <end position="599"/>
    </location>
</feature>
<feature type="region of interest" description="Disordered" evidence="10">
    <location>
        <begin position="1144"/>
        <end position="1169"/>
    </location>
</feature>
<dbReference type="PANTHER" id="PTHR13454">
    <property type="entry name" value="PROTEIN MCM10 HOMOLOG"/>
    <property type="match status" value="1"/>
</dbReference>
<dbReference type="Pfam" id="PF24863">
    <property type="entry name" value="zf-CCCH_Mcm10"/>
    <property type="match status" value="1"/>
</dbReference>
<feature type="compositionally biased region" description="Basic and acidic residues" evidence="10">
    <location>
        <begin position="18"/>
        <end position="38"/>
    </location>
</feature>
<evidence type="ECO:0000313" key="12">
    <source>
        <dbReference type="EMBL" id="KAF7279748.1"/>
    </source>
</evidence>
<comment type="caution">
    <text evidence="12">The sequence shown here is derived from an EMBL/GenBank/DDBJ whole genome shotgun (WGS) entry which is preliminary data.</text>
</comment>
<proteinExistence type="inferred from homology"/>
<dbReference type="GO" id="GO:0006270">
    <property type="term" value="P:DNA replication initiation"/>
    <property type="evidence" value="ECO:0007669"/>
    <property type="project" value="InterPro"/>
</dbReference>
<dbReference type="Pfam" id="PF09329">
    <property type="entry name" value="zf-primase"/>
    <property type="match status" value="1"/>
</dbReference>
<evidence type="ECO:0000256" key="10">
    <source>
        <dbReference type="SAM" id="MobiDB-lite"/>
    </source>
</evidence>
<feature type="region of interest" description="Disordered" evidence="10">
    <location>
        <begin position="1231"/>
        <end position="1258"/>
    </location>
</feature>
<feature type="compositionally biased region" description="Low complexity" evidence="10">
    <location>
        <begin position="1144"/>
        <end position="1156"/>
    </location>
</feature>
<dbReference type="Pfam" id="PF22379">
    <property type="entry name" value="OB_MCM10"/>
    <property type="match status" value="1"/>
</dbReference>